<dbReference type="Pfam" id="PF17899">
    <property type="entry name" value="Peptidase_M61_N"/>
    <property type="match status" value="1"/>
</dbReference>
<dbReference type="Gene3D" id="1.10.390.10">
    <property type="entry name" value="Neutral Protease Domain 2"/>
    <property type="match status" value="1"/>
</dbReference>
<reference evidence="2 3" key="1">
    <citation type="submission" date="2019-07" db="EMBL/GenBank/DDBJ databases">
        <title>The pathways for chlorine oxyanion respiration interact through the shared metabolite chlorate.</title>
        <authorList>
            <person name="Barnum T.P."/>
            <person name="Cheng Y."/>
            <person name="Hill K.A."/>
            <person name="Lucas L.N."/>
            <person name="Carlson H.K."/>
            <person name="Coates J.D."/>
        </authorList>
    </citation>
    <scope>NUCLEOTIDE SEQUENCE [LARGE SCALE GENOMIC DNA]</scope>
    <source>
        <strain evidence="2">BK-3</strain>
    </source>
</reference>
<dbReference type="SUPFAM" id="SSF55486">
    <property type="entry name" value="Metalloproteases ('zincins'), catalytic domain"/>
    <property type="match status" value="1"/>
</dbReference>
<accession>A0A558CP95</accession>
<evidence type="ECO:0000259" key="1">
    <source>
        <dbReference type="SMART" id="SM00228"/>
    </source>
</evidence>
<dbReference type="InterPro" id="IPR001478">
    <property type="entry name" value="PDZ"/>
</dbReference>
<proteinExistence type="predicted"/>
<dbReference type="Gene3D" id="2.60.40.3650">
    <property type="match status" value="1"/>
</dbReference>
<dbReference type="SUPFAM" id="SSF50156">
    <property type="entry name" value="PDZ domain-like"/>
    <property type="match status" value="1"/>
</dbReference>
<evidence type="ECO:0000313" key="3">
    <source>
        <dbReference type="Proteomes" id="UP000317355"/>
    </source>
</evidence>
<dbReference type="Gene3D" id="2.30.42.10">
    <property type="match status" value="1"/>
</dbReference>
<dbReference type="PIRSF" id="PIRSF016493">
    <property type="entry name" value="Glycyl_aminpptds"/>
    <property type="match status" value="1"/>
</dbReference>
<name>A0A558CP95_9GAMM</name>
<dbReference type="Pfam" id="PF05299">
    <property type="entry name" value="Peptidase_M61"/>
    <property type="match status" value="1"/>
</dbReference>
<evidence type="ECO:0000313" key="2">
    <source>
        <dbReference type="EMBL" id="TVT50581.1"/>
    </source>
</evidence>
<gene>
    <name evidence="2" type="ORF">FHK82_16360</name>
</gene>
<dbReference type="SMART" id="SM00228">
    <property type="entry name" value="PDZ"/>
    <property type="match status" value="1"/>
</dbReference>
<protein>
    <submittedName>
        <fullName evidence="2">M61 family metallopeptidase</fullName>
    </submittedName>
</protein>
<dbReference type="InterPro" id="IPR024191">
    <property type="entry name" value="Peptidase_M61"/>
</dbReference>
<dbReference type="InterPro" id="IPR007963">
    <property type="entry name" value="Peptidase_M61_catalytic"/>
</dbReference>
<dbReference type="AlphaFoldDB" id="A0A558CP95"/>
<comment type="caution">
    <text evidence="2">The sequence shown here is derived from an EMBL/GenBank/DDBJ whole genome shotgun (WGS) entry which is preliminary data.</text>
</comment>
<dbReference type="EMBL" id="VMRY01000104">
    <property type="protein sequence ID" value="TVT50581.1"/>
    <property type="molecule type" value="Genomic_DNA"/>
</dbReference>
<sequence length="609" mass="67682">MIDYKVRPLSPDAHLFQVSLDIQKPSRKGQRVSLPAWIPGSYMIRDFSRNIVSISATADGEVLELKKLDKQVWILPITDKPISITYQVYAWDLSVRSAHLDTTHGFFNGTSLFLKVEGQDDQACLVEILPPEGDAYSKWRLATTMTSCGAKPFCFGMYGASNYEELIDHPVEMGHFMDASFEVAGVKHAIVITGKHYSDMARICTDLKKICAQHVAMFGGLPEMERYLFLIMAIGDGYGGLEHRCSTALICKRDDLPQKHQTTMSEGYRQFLGLCSHEYFHLWNVKRIKPKSFVNPDLKSEAYTTLLWAFEGITSYYDDLALIRSGCIDIESYLTLMAKTITRVMRGAGRLIQSVSDSSFDAWIKFYKQDENAPNAIVSYYAKGALIAFSLDLQIRAGTDGKRSLDDIMRILWTQYGERDVGLDEGDIERIILEYTGLDLAAFFDAAIRGCSDLDLEAFLSSIGLGFRLRQSQGASDFGGVYKGDTESSAPRLVLGVGTRSEGKDLVLTHVHDGGAAQIAGLSAGDTLVAIDGLRVAEANIDGLITNAINGTPVKVHAFRRDELMQFDVTPLPANTDTCELWVMEKIDQSIVNRRNAWLRPYAKSADGL</sequence>
<dbReference type="InterPro" id="IPR036034">
    <property type="entry name" value="PDZ_sf"/>
</dbReference>
<dbReference type="InterPro" id="IPR027268">
    <property type="entry name" value="Peptidase_M4/M1_CTD_sf"/>
</dbReference>
<organism evidence="2 3">
    <name type="scientific">Sedimenticola thiotaurini</name>
    <dbReference type="NCBI Taxonomy" id="1543721"/>
    <lineage>
        <taxon>Bacteria</taxon>
        <taxon>Pseudomonadati</taxon>
        <taxon>Pseudomonadota</taxon>
        <taxon>Gammaproteobacteria</taxon>
        <taxon>Chromatiales</taxon>
        <taxon>Sedimenticolaceae</taxon>
        <taxon>Sedimenticola</taxon>
    </lineage>
</organism>
<dbReference type="Proteomes" id="UP000317355">
    <property type="component" value="Unassembled WGS sequence"/>
</dbReference>
<dbReference type="InterPro" id="IPR040756">
    <property type="entry name" value="Peptidase_M61_N"/>
</dbReference>
<feature type="domain" description="PDZ" evidence="1">
    <location>
        <begin position="463"/>
        <end position="562"/>
    </location>
</feature>